<reference evidence="2 3" key="1">
    <citation type="submission" date="2018-01" db="EMBL/GenBank/DDBJ databases">
        <title>Metagenomic assembled genomes from two thermal pools in the Uzon Caldera, Kamchatka, Russia.</title>
        <authorList>
            <person name="Wilkins L."/>
            <person name="Ettinger C."/>
        </authorList>
    </citation>
    <scope>NUCLEOTIDE SEQUENCE [LARGE SCALE GENOMIC DNA]</scope>
    <source>
        <strain evidence="2">ZAV-06</strain>
    </source>
</reference>
<feature type="transmembrane region" description="Helical" evidence="1">
    <location>
        <begin position="405"/>
        <end position="429"/>
    </location>
</feature>
<keyword evidence="1" id="KW-0812">Transmembrane</keyword>
<evidence type="ECO:0008006" key="4">
    <source>
        <dbReference type="Google" id="ProtNLM"/>
    </source>
</evidence>
<comment type="caution">
    <text evidence="2">The sequence shown here is derived from an EMBL/GenBank/DDBJ whole genome shotgun (WGS) entry which is preliminary data.</text>
</comment>
<protein>
    <recommendedName>
        <fullName evidence="4">ABC transporter permease</fullName>
    </recommendedName>
</protein>
<evidence type="ECO:0000313" key="2">
    <source>
        <dbReference type="EMBL" id="PMB76037.1"/>
    </source>
</evidence>
<sequence length="511" mass="55307">MGALLYDFKRSFLRPATLIALIVFILAGIGLSYMLSATLSMSSGTVSFDGYGSLNISSSVLNVQLYAYDADLNPARGTVNVTLSLVNLTQQANSPRTPYSSILVKSETFPISGYGNYSISLGTQDISMLNTSGLTPVLEIDLSTNIGSLMYLSTFNERGGNLYWCTSCLTFSGINNTEKIYGSGSVYSNENLSKAFLILDLPSGGYSLYYELVNSTILSSLSQINLSSAKYIGNVSPGANIFSLSENLSNQSLALLVMKDPQGNEYYSTIPVEQYTPGSVQRTVTSLALGASGISLFAEFFPIIVLYIVYALIAKPRGMGALEFLLARPVTRWDIYYTRYAAGVLTTITSTAVFFTSFVLGSIALIGYTLRAGQMILLFLGVTGALVAFYSLCYFISTVASSGRYLALSVFLYIFFTIILSIIASVVAFELYGTSGNLFDMLQKLRYELDYFSPLGLTEFASYFVSRSLSLAPSVASSVINPALVIASGILWIAVPFVAGWFIFKKANLST</sequence>
<evidence type="ECO:0000256" key="1">
    <source>
        <dbReference type="SAM" id="Phobius"/>
    </source>
</evidence>
<feature type="transmembrane region" description="Helical" evidence="1">
    <location>
        <begin position="287"/>
        <end position="313"/>
    </location>
</feature>
<organism evidence="2 3">
    <name type="scientific">Fervidicoccus fontis</name>
    <dbReference type="NCBI Taxonomy" id="683846"/>
    <lineage>
        <taxon>Archaea</taxon>
        <taxon>Thermoproteota</taxon>
        <taxon>Thermoprotei</taxon>
        <taxon>Fervidicoccales</taxon>
        <taxon>Fervidicoccaceae</taxon>
        <taxon>Fervidicoccus</taxon>
    </lineage>
</organism>
<feature type="transmembrane region" description="Helical" evidence="1">
    <location>
        <begin position="340"/>
        <end position="366"/>
    </location>
</feature>
<keyword evidence="1" id="KW-1133">Transmembrane helix</keyword>
<feature type="transmembrane region" description="Helical" evidence="1">
    <location>
        <begin position="12"/>
        <end position="35"/>
    </location>
</feature>
<dbReference type="GO" id="GO:0005886">
    <property type="term" value="C:plasma membrane"/>
    <property type="evidence" value="ECO:0007669"/>
    <property type="project" value="UniProtKB-SubCell"/>
</dbReference>
<feature type="transmembrane region" description="Helical" evidence="1">
    <location>
        <begin position="372"/>
        <end position="393"/>
    </location>
</feature>
<keyword evidence="1" id="KW-0472">Membrane</keyword>
<dbReference type="AlphaFoldDB" id="A0A2J6N3V6"/>
<gene>
    <name evidence="2" type="ORF">C0188_00725</name>
</gene>
<dbReference type="GO" id="GO:0140359">
    <property type="term" value="F:ABC-type transporter activity"/>
    <property type="evidence" value="ECO:0007669"/>
    <property type="project" value="InterPro"/>
</dbReference>
<proteinExistence type="predicted"/>
<dbReference type="PANTHER" id="PTHR43471">
    <property type="entry name" value="ABC TRANSPORTER PERMEASE"/>
    <property type="match status" value="1"/>
</dbReference>
<feature type="transmembrane region" description="Helical" evidence="1">
    <location>
        <begin position="479"/>
        <end position="504"/>
    </location>
</feature>
<evidence type="ECO:0000313" key="3">
    <source>
        <dbReference type="Proteomes" id="UP000237153"/>
    </source>
</evidence>
<dbReference type="Proteomes" id="UP000237153">
    <property type="component" value="Unassembled WGS sequence"/>
</dbReference>
<dbReference type="EMBL" id="PNIM01000002">
    <property type="protein sequence ID" value="PMB76037.1"/>
    <property type="molecule type" value="Genomic_DNA"/>
</dbReference>
<name>A0A2J6N3V6_9CREN</name>
<accession>A0A2J6N3V6</accession>
<dbReference type="Pfam" id="PF12679">
    <property type="entry name" value="ABC2_membrane_2"/>
    <property type="match status" value="1"/>
</dbReference>